<keyword evidence="2" id="KW-1003">Cell membrane</keyword>
<evidence type="ECO:0000256" key="5">
    <source>
        <dbReference type="ARBA" id="ARBA00022725"/>
    </source>
</evidence>
<sequence length="174" mass="20055">MIIGAQCDMLCDNLRNLKGENIEEDLDKCVKHHKAILELSKKGNKFYNWILLLQFFTSAVSLGFSMFLLTQVTPFTSEFFSFIVYGSAVVVEIFLYCWFGNEVEIKSSKIPYSVFQSDWTNSPQVHKNIVFFTIRTQRSIKLSALNLFFLSLETFKAILRTAWSYFAVLLQVGS</sequence>
<organism evidence="11 12">
    <name type="scientific">Zophobas morio</name>
    <dbReference type="NCBI Taxonomy" id="2755281"/>
    <lineage>
        <taxon>Eukaryota</taxon>
        <taxon>Metazoa</taxon>
        <taxon>Ecdysozoa</taxon>
        <taxon>Arthropoda</taxon>
        <taxon>Hexapoda</taxon>
        <taxon>Insecta</taxon>
        <taxon>Pterygota</taxon>
        <taxon>Neoptera</taxon>
        <taxon>Endopterygota</taxon>
        <taxon>Coleoptera</taxon>
        <taxon>Polyphaga</taxon>
        <taxon>Cucujiformia</taxon>
        <taxon>Tenebrionidae</taxon>
        <taxon>Zophobas</taxon>
    </lineage>
</organism>
<dbReference type="GO" id="GO:0007165">
    <property type="term" value="P:signal transduction"/>
    <property type="evidence" value="ECO:0007669"/>
    <property type="project" value="UniProtKB-KW"/>
</dbReference>
<evidence type="ECO:0000313" key="11">
    <source>
        <dbReference type="EMBL" id="KAJ3663569.1"/>
    </source>
</evidence>
<keyword evidence="12" id="KW-1185">Reference proteome</keyword>
<evidence type="ECO:0000313" key="12">
    <source>
        <dbReference type="Proteomes" id="UP001168821"/>
    </source>
</evidence>
<comment type="caution">
    <text evidence="11">The sequence shown here is derived from an EMBL/GenBank/DDBJ whole genome shotgun (WGS) entry which is preliminary data.</text>
</comment>
<comment type="subcellular location">
    <subcellularLocation>
        <location evidence="1">Cell membrane</location>
        <topology evidence="1">Multi-pass membrane protein</topology>
    </subcellularLocation>
</comment>
<proteinExistence type="predicted"/>
<reference evidence="11" key="1">
    <citation type="journal article" date="2023" name="G3 (Bethesda)">
        <title>Whole genome assemblies of Zophobas morio and Tenebrio molitor.</title>
        <authorList>
            <person name="Kaur S."/>
            <person name="Stinson S.A."/>
            <person name="diCenzo G.C."/>
        </authorList>
    </citation>
    <scope>NUCLEOTIDE SEQUENCE</scope>
    <source>
        <strain evidence="11">QUZm001</strain>
    </source>
</reference>
<evidence type="ECO:0000256" key="9">
    <source>
        <dbReference type="ARBA" id="ARBA00023224"/>
    </source>
</evidence>
<keyword evidence="4 10" id="KW-0812">Transmembrane</keyword>
<evidence type="ECO:0000256" key="8">
    <source>
        <dbReference type="ARBA" id="ARBA00023170"/>
    </source>
</evidence>
<dbReference type="Proteomes" id="UP001168821">
    <property type="component" value="Unassembled WGS sequence"/>
</dbReference>
<feature type="transmembrane region" description="Helical" evidence="10">
    <location>
        <begin position="46"/>
        <end position="67"/>
    </location>
</feature>
<evidence type="ECO:0000256" key="10">
    <source>
        <dbReference type="SAM" id="Phobius"/>
    </source>
</evidence>
<dbReference type="EMBL" id="JALNTZ010000002">
    <property type="protein sequence ID" value="KAJ3663569.1"/>
    <property type="molecule type" value="Genomic_DNA"/>
</dbReference>
<dbReference type="GO" id="GO:0005886">
    <property type="term" value="C:plasma membrane"/>
    <property type="evidence" value="ECO:0007669"/>
    <property type="project" value="UniProtKB-SubCell"/>
</dbReference>
<dbReference type="PANTHER" id="PTHR21137:SF35">
    <property type="entry name" value="ODORANT RECEPTOR 19A-RELATED"/>
    <property type="match status" value="1"/>
</dbReference>
<keyword evidence="6 10" id="KW-1133">Transmembrane helix</keyword>
<feature type="transmembrane region" description="Helical" evidence="10">
    <location>
        <begin position="79"/>
        <end position="99"/>
    </location>
</feature>
<dbReference type="PANTHER" id="PTHR21137">
    <property type="entry name" value="ODORANT RECEPTOR"/>
    <property type="match status" value="1"/>
</dbReference>
<evidence type="ECO:0000256" key="6">
    <source>
        <dbReference type="ARBA" id="ARBA00022989"/>
    </source>
</evidence>
<evidence type="ECO:0000256" key="3">
    <source>
        <dbReference type="ARBA" id="ARBA00022606"/>
    </source>
</evidence>
<keyword evidence="8" id="KW-0675">Receptor</keyword>
<keyword evidence="7 10" id="KW-0472">Membrane</keyword>
<protein>
    <submittedName>
        <fullName evidence="11">Uncharacterized protein</fullName>
    </submittedName>
</protein>
<dbReference type="Pfam" id="PF02949">
    <property type="entry name" value="7tm_6"/>
    <property type="match status" value="1"/>
</dbReference>
<evidence type="ECO:0000256" key="1">
    <source>
        <dbReference type="ARBA" id="ARBA00004651"/>
    </source>
</evidence>
<keyword evidence="5" id="KW-0552">Olfaction</keyword>
<evidence type="ECO:0000256" key="4">
    <source>
        <dbReference type="ARBA" id="ARBA00022692"/>
    </source>
</evidence>
<gene>
    <name evidence="11" type="ORF">Zmor_007818</name>
</gene>
<accession>A0AA38J2S7</accession>
<dbReference type="AlphaFoldDB" id="A0AA38J2S7"/>
<keyword evidence="3" id="KW-0716">Sensory transduction</keyword>
<dbReference type="InterPro" id="IPR004117">
    <property type="entry name" value="7tm6_olfct_rcpt"/>
</dbReference>
<evidence type="ECO:0000256" key="7">
    <source>
        <dbReference type="ARBA" id="ARBA00023136"/>
    </source>
</evidence>
<keyword evidence="9" id="KW-0807">Transducer</keyword>
<name>A0AA38J2S7_9CUCU</name>
<dbReference type="GO" id="GO:0004984">
    <property type="term" value="F:olfactory receptor activity"/>
    <property type="evidence" value="ECO:0007669"/>
    <property type="project" value="InterPro"/>
</dbReference>
<dbReference type="GO" id="GO:0005549">
    <property type="term" value="F:odorant binding"/>
    <property type="evidence" value="ECO:0007669"/>
    <property type="project" value="InterPro"/>
</dbReference>
<evidence type="ECO:0000256" key="2">
    <source>
        <dbReference type="ARBA" id="ARBA00022475"/>
    </source>
</evidence>